<accession>A0A1G2CMK1</accession>
<dbReference type="InterPro" id="IPR029044">
    <property type="entry name" value="Nucleotide-diphossugar_trans"/>
</dbReference>
<evidence type="ECO:0000256" key="2">
    <source>
        <dbReference type="ARBA" id="ARBA00012415"/>
    </source>
</evidence>
<proteinExistence type="inferred from homology"/>
<keyword evidence="3 6" id="KW-0808">Transferase</keyword>
<feature type="domain" description="Nucleotidyl transferase" evidence="7">
    <location>
        <begin position="5"/>
        <end position="266"/>
    </location>
</feature>
<comment type="catalytic activity">
    <reaction evidence="5 6">
        <text>alpha-D-glucose 1-phosphate + UTP + H(+) = UDP-alpha-D-glucose + diphosphate</text>
        <dbReference type="Rhea" id="RHEA:19889"/>
        <dbReference type="ChEBI" id="CHEBI:15378"/>
        <dbReference type="ChEBI" id="CHEBI:33019"/>
        <dbReference type="ChEBI" id="CHEBI:46398"/>
        <dbReference type="ChEBI" id="CHEBI:58601"/>
        <dbReference type="ChEBI" id="CHEBI:58885"/>
        <dbReference type="EC" id="2.7.7.9"/>
    </reaction>
</comment>
<organism evidence="8 9">
    <name type="scientific">Candidatus Liptonbacteria bacterium RIFCSPLOWO2_01_FULL_56_20</name>
    <dbReference type="NCBI Taxonomy" id="1798652"/>
    <lineage>
        <taxon>Bacteria</taxon>
        <taxon>Candidatus Liptoniibacteriota</taxon>
    </lineage>
</organism>
<dbReference type="InterPro" id="IPR005835">
    <property type="entry name" value="NTP_transferase_dom"/>
</dbReference>
<dbReference type="Proteomes" id="UP000178495">
    <property type="component" value="Unassembled WGS sequence"/>
</dbReference>
<dbReference type="GO" id="GO:0003983">
    <property type="term" value="F:UTP:glucose-1-phosphate uridylyltransferase activity"/>
    <property type="evidence" value="ECO:0007669"/>
    <property type="project" value="UniProtKB-EC"/>
</dbReference>
<evidence type="ECO:0000313" key="9">
    <source>
        <dbReference type="Proteomes" id="UP000178495"/>
    </source>
</evidence>
<evidence type="ECO:0000256" key="3">
    <source>
        <dbReference type="ARBA" id="ARBA00022679"/>
    </source>
</evidence>
<reference evidence="8 9" key="1">
    <citation type="journal article" date="2016" name="Nat. Commun.">
        <title>Thousands of microbial genomes shed light on interconnected biogeochemical processes in an aquifer system.</title>
        <authorList>
            <person name="Anantharaman K."/>
            <person name="Brown C.T."/>
            <person name="Hug L.A."/>
            <person name="Sharon I."/>
            <person name="Castelle C.J."/>
            <person name="Probst A.J."/>
            <person name="Thomas B.C."/>
            <person name="Singh A."/>
            <person name="Wilkins M.J."/>
            <person name="Karaoz U."/>
            <person name="Brodie E.L."/>
            <person name="Williams K.H."/>
            <person name="Hubbard S.S."/>
            <person name="Banfield J.F."/>
        </authorList>
    </citation>
    <scope>NUCLEOTIDE SEQUENCE [LARGE SCALE GENOMIC DNA]</scope>
</reference>
<dbReference type="CDD" id="cd02541">
    <property type="entry name" value="UGPase_prokaryotic"/>
    <property type="match status" value="1"/>
</dbReference>
<dbReference type="PANTHER" id="PTHR43197">
    <property type="entry name" value="UTP--GLUCOSE-1-PHOSPHATE URIDYLYLTRANSFERASE"/>
    <property type="match status" value="1"/>
</dbReference>
<gene>
    <name evidence="8" type="ORF">A3A43_01320</name>
</gene>
<dbReference type="EC" id="2.7.7.9" evidence="2 6"/>
<dbReference type="NCBIfam" id="TIGR01099">
    <property type="entry name" value="galU"/>
    <property type="match status" value="1"/>
</dbReference>
<protein>
    <recommendedName>
        <fullName evidence="2 6">UTP--glucose-1-phosphate uridylyltransferase</fullName>
        <ecNumber evidence="2 6">2.7.7.9</ecNumber>
    </recommendedName>
    <alternativeName>
        <fullName evidence="6">UDP-glucose pyrophosphorylase</fullName>
    </alternativeName>
</protein>
<evidence type="ECO:0000256" key="4">
    <source>
        <dbReference type="ARBA" id="ARBA00022695"/>
    </source>
</evidence>
<dbReference type="STRING" id="1798652.A3A43_01320"/>
<evidence type="ECO:0000313" key="8">
    <source>
        <dbReference type="EMBL" id="OGZ01678.1"/>
    </source>
</evidence>
<name>A0A1G2CMK1_9BACT</name>
<keyword evidence="4 6" id="KW-0548">Nucleotidyltransferase</keyword>
<evidence type="ECO:0000256" key="1">
    <source>
        <dbReference type="ARBA" id="ARBA00006890"/>
    </source>
</evidence>
<dbReference type="AlphaFoldDB" id="A0A1G2CMK1"/>
<evidence type="ECO:0000259" key="7">
    <source>
        <dbReference type="Pfam" id="PF00483"/>
    </source>
</evidence>
<comment type="caution">
    <text evidence="8">The sequence shown here is derived from an EMBL/GenBank/DDBJ whole genome shotgun (WGS) entry which is preliminary data.</text>
</comment>
<dbReference type="PANTHER" id="PTHR43197:SF1">
    <property type="entry name" value="UTP--GLUCOSE-1-PHOSPHATE URIDYLYLTRANSFERASE"/>
    <property type="match status" value="1"/>
</dbReference>
<dbReference type="GO" id="GO:0006011">
    <property type="term" value="P:UDP-alpha-D-glucose metabolic process"/>
    <property type="evidence" value="ECO:0007669"/>
    <property type="project" value="InterPro"/>
</dbReference>
<evidence type="ECO:0000256" key="5">
    <source>
        <dbReference type="ARBA" id="ARBA00048128"/>
    </source>
</evidence>
<dbReference type="EMBL" id="MHLC01000006">
    <property type="protein sequence ID" value="OGZ01678.1"/>
    <property type="molecule type" value="Genomic_DNA"/>
</dbReference>
<dbReference type="Pfam" id="PF00483">
    <property type="entry name" value="NTP_transferase"/>
    <property type="match status" value="1"/>
</dbReference>
<sequence>MISKVIIPVAGLGTRFLPATKAQPKEMLPIIDKPVIQYLVEEAAHSGISDVIFITGRGKRAIEDHFDFSPELEAALLLDNKKDVFKEVRSISKLARFSYVRQNSPRGDGDAILCAEHLIGRDEPVGVLFGDDVVDSRVPCLLQMEDVFDKYGDVVLALDTVPRNEVKHYGVVKAVKVSKNVYEIKDIVEKPNPKEAPSNLIIVGKYIITPSVFEELRKLKRESRGGEVRMADALKNLLKRRPIYGLQFEGTRYDCGNKMGFLRATVDFALKHPSIKKELRKYLKKVVK</sequence>
<comment type="similarity">
    <text evidence="1 6">Belongs to the UDPGP type 2 family.</text>
</comment>
<dbReference type="Gene3D" id="3.90.550.10">
    <property type="entry name" value="Spore Coat Polysaccharide Biosynthesis Protein SpsA, Chain A"/>
    <property type="match status" value="1"/>
</dbReference>
<dbReference type="SUPFAM" id="SSF53448">
    <property type="entry name" value="Nucleotide-diphospho-sugar transferases"/>
    <property type="match status" value="1"/>
</dbReference>
<dbReference type="InterPro" id="IPR005771">
    <property type="entry name" value="GalU_uridylyltTrfase_bac/arc"/>
</dbReference>
<evidence type="ECO:0000256" key="6">
    <source>
        <dbReference type="RuleBase" id="RU361259"/>
    </source>
</evidence>